<accession>A0A5C6BW11</accession>
<feature type="region of interest" description="Disordered" evidence="1">
    <location>
        <begin position="68"/>
        <end position="95"/>
    </location>
</feature>
<dbReference type="Proteomes" id="UP000319908">
    <property type="component" value="Unassembled WGS sequence"/>
</dbReference>
<comment type="caution">
    <text evidence="2">The sequence shown here is derived from an EMBL/GenBank/DDBJ whole genome shotgun (WGS) entry which is preliminary data.</text>
</comment>
<evidence type="ECO:0000256" key="1">
    <source>
        <dbReference type="SAM" id="MobiDB-lite"/>
    </source>
</evidence>
<protein>
    <submittedName>
        <fullName evidence="2">Uncharacterized protein</fullName>
    </submittedName>
</protein>
<gene>
    <name evidence="2" type="ORF">Poly21_28180</name>
</gene>
<reference evidence="2 3" key="1">
    <citation type="journal article" date="2020" name="Antonie Van Leeuwenhoek">
        <title>Rhodopirellula heiligendammensis sp. nov., Rhodopirellula pilleata sp. nov., and Rhodopirellula solitaria sp. nov. isolated from natural or artificial marine surfaces in Northern Germany and California, USA, and emended description of the genus Rhodopirellula.</title>
        <authorList>
            <person name="Kallscheuer N."/>
            <person name="Wiegand S."/>
            <person name="Jogler M."/>
            <person name="Boedeker C."/>
            <person name="Peeters S.H."/>
            <person name="Rast P."/>
            <person name="Heuer A."/>
            <person name="Jetten M.S.M."/>
            <person name="Rohde M."/>
            <person name="Jogler C."/>
        </authorList>
    </citation>
    <scope>NUCLEOTIDE SEQUENCE [LARGE SCALE GENOMIC DNA]</scope>
    <source>
        <strain evidence="2 3">Poly21</strain>
    </source>
</reference>
<name>A0A5C6BW11_9BACT</name>
<keyword evidence="3" id="KW-1185">Reference proteome</keyword>
<dbReference type="EMBL" id="SJPU01000002">
    <property type="protein sequence ID" value="TWU15621.1"/>
    <property type="molecule type" value="Genomic_DNA"/>
</dbReference>
<evidence type="ECO:0000313" key="3">
    <source>
        <dbReference type="Proteomes" id="UP000319908"/>
    </source>
</evidence>
<organism evidence="2 3">
    <name type="scientific">Allorhodopirellula heiligendammensis</name>
    <dbReference type="NCBI Taxonomy" id="2714739"/>
    <lineage>
        <taxon>Bacteria</taxon>
        <taxon>Pseudomonadati</taxon>
        <taxon>Planctomycetota</taxon>
        <taxon>Planctomycetia</taxon>
        <taxon>Pirellulales</taxon>
        <taxon>Pirellulaceae</taxon>
        <taxon>Allorhodopirellula</taxon>
    </lineage>
</organism>
<sequence length="95" mass="10216">MANHPNKEIHAALAVAAAAGWTVKKSGPRAHAWGTIRCGFGHKKCWMAIYSTPRNPQNHAKQIQRKVFACPGPDGDSEESDDRIQVSGGSKPPGK</sequence>
<proteinExistence type="predicted"/>
<dbReference type="AlphaFoldDB" id="A0A5C6BW11"/>
<evidence type="ECO:0000313" key="2">
    <source>
        <dbReference type="EMBL" id="TWU15621.1"/>
    </source>
</evidence>